<evidence type="ECO:0000259" key="3">
    <source>
        <dbReference type="Pfam" id="PF17129"/>
    </source>
</evidence>
<sequence>MKMFWRLIIGISLSVSFFACLNALEKPHLIYDITPIEKVPKNLEDKDKAPHLLLLGGIQGDEPGGFNATNLFLKHYTILKGSVKVVPVLNKHSMLRNHRGLYDDMNRKFAHLDKNDPEYPIIDHVKSLISEPNIDAILHLHDGSGYYRPIYIDSMLNPKRWGNCFIIDQEEVKGAKFPNLLSVATHTIANINAHLLRPIEEYHLRNTHTAQGDKEMEKALTFYAIKQKKSAFANEASKELPLKTRVFYHLQAIEGLLNQLNIPFKRDFELNPSSVHALINDKSLWAKIDSLPKMQIFNLRPKLNHFPLPKNTNISDIPIESNAYIVGLVENKQEVFLKYGNKLMTRLSPFYTEFDNSLEEVKMRIDNSEQVIKIGSVIEVKESFYIHAIENMRANVIGFSATKESKPNEVGYTIELKDFQKRFSLDKLGKIYRIEFYKDNAFSGMILVKFG</sequence>
<dbReference type="InterPro" id="IPR033397">
    <property type="entry name" value="Metallo_peptidase_C"/>
</dbReference>
<keyword evidence="6" id="KW-1185">Reference proteome</keyword>
<dbReference type="RefSeq" id="WP_014660815.1">
    <property type="nucleotide sequence ID" value="NC_017737.1"/>
</dbReference>
<dbReference type="Pfam" id="PF17130">
    <property type="entry name" value="Peptidase_M99_m"/>
    <property type="match status" value="1"/>
</dbReference>
<dbReference type="KEGG" id="hce:HCW_03325"/>
<feature type="domain" description="Carboxypeptidase M99 beta-barrel" evidence="4">
    <location>
        <begin position="281"/>
        <end position="353"/>
    </location>
</feature>
<dbReference type="InterPro" id="IPR033398">
    <property type="entry name" value="Beta-barrel_M99"/>
</dbReference>
<evidence type="ECO:0000259" key="4">
    <source>
        <dbReference type="Pfam" id="PF17130"/>
    </source>
</evidence>
<feature type="domain" description="Metallo-carboxypeptidase C-terminal" evidence="3">
    <location>
        <begin position="354"/>
        <end position="450"/>
    </location>
</feature>
<feature type="chain" id="PRO_5003626487" description="Purine nucleoside phosphorylase" evidence="1">
    <location>
        <begin position="20"/>
        <end position="451"/>
    </location>
</feature>
<feature type="domain" description="D,L-carboxypeptidase peptidase" evidence="2">
    <location>
        <begin position="29"/>
        <end position="280"/>
    </location>
</feature>
<evidence type="ECO:0000313" key="6">
    <source>
        <dbReference type="Proteomes" id="UP000005010"/>
    </source>
</evidence>
<proteinExistence type="predicted"/>
<gene>
    <name evidence="5" type="ordered locus">HCW_03325</name>
</gene>
<dbReference type="Proteomes" id="UP000005010">
    <property type="component" value="Chromosome"/>
</dbReference>
<dbReference type="PROSITE" id="PS51257">
    <property type="entry name" value="PROKAR_LIPOPROTEIN"/>
    <property type="match status" value="1"/>
</dbReference>
<evidence type="ECO:0000313" key="5">
    <source>
        <dbReference type="EMBL" id="AFI03944.1"/>
    </source>
</evidence>
<evidence type="ECO:0000256" key="1">
    <source>
        <dbReference type="SAM" id="SignalP"/>
    </source>
</evidence>
<dbReference type="Pfam" id="PF17033">
    <property type="entry name" value="Peptidase_M99"/>
    <property type="match status" value="1"/>
</dbReference>
<dbReference type="Pfam" id="PF17129">
    <property type="entry name" value="Peptidase_M99_C"/>
    <property type="match status" value="1"/>
</dbReference>
<dbReference type="Gene3D" id="3.40.630.10">
    <property type="entry name" value="Zn peptidases"/>
    <property type="match status" value="1"/>
</dbReference>
<keyword evidence="1" id="KW-0732">Signal</keyword>
<dbReference type="InterPro" id="IPR031489">
    <property type="entry name" value="Peptidase_M99"/>
</dbReference>
<reference evidence="6" key="1">
    <citation type="submission" date="2012-04" db="EMBL/GenBank/DDBJ databases">
        <title>Complete genome sequence of Helicobacter cetorum strain MIT 00-7128.</title>
        <authorList>
            <person name="Kersulyte D."/>
            <person name="Berg D.E."/>
        </authorList>
    </citation>
    <scope>NUCLEOTIDE SEQUENCE [LARGE SCALE GENOMIC DNA]</scope>
    <source>
        <strain evidence="6">MIT 00-7128</strain>
    </source>
</reference>
<feature type="signal peptide" evidence="1">
    <location>
        <begin position="1"/>
        <end position="19"/>
    </location>
</feature>
<organism evidence="5 6">
    <name type="scientific">Helicobacter cetorum (strain ATCC BAA-429 / MIT 00-7128)</name>
    <dbReference type="NCBI Taxonomy" id="182217"/>
    <lineage>
        <taxon>Bacteria</taxon>
        <taxon>Pseudomonadati</taxon>
        <taxon>Campylobacterota</taxon>
        <taxon>Epsilonproteobacteria</taxon>
        <taxon>Campylobacterales</taxon>
        <taxon>Helicobacteraceae</taxon>
        <taxon>Helicobacter</taxon>
    </lineage>
</organism>
<dbReference type="PATRIC" id="fig|182217.3.peg.712"/>
<dbReference type="EMBL" id="CP003479">
    <property type="protein sequence ID" value="AFI03944.1"/>
    <property type="molecule type" value="Genomic_DNA"/>
</dbReference>
<protein>
    <recommendedName>
        <fullName evidence="7">Purine nucleoside phosphorylase</fullName>
    </recommendedName>
</protein>
<evidence type="ECO:0008006" key="7">
    <source>
        <dbReference type="Google" id="ProtNLM"/>
    </source>
</evidence>
<evidence type="ECO:0000259" key="2">
    <source>
        <dbReference type="Pfam" id="PF17033"/>
    </source>
</evidence>
<dbReference type="STRING" id="182217.HCW_03325"/>
<accession>I0ELX5</accession>
<dbReference type="CDD" id="cd06243">
    <property type="entry name" value="M14_CP_Csd4-like"/>
    <property type="match status" value="1"/>
</dbReference>
<dbReference type="SUPFAM" id="SSF53187">
    <property type="entry name" value="Zn-dependent exopeptidases"/>
    <property type="match status" value="1"/>
</dbReference>
<dbReference type="eggNOG" id="COG3608">
    <property type="taxonomic scope" value="Bacteria"/>
</dbReference>
<name>I0ELX5_HELC0</name>
<dbReference type="HOGENOM" id="CLU_632596_0_0_7"/>
<dbReference type="AlphaFoldDB" id="I0ELX5"/>